<feature type="transmembrane region" description="Helical" evidence="8">
    <location>
        <begin position="349"/>
        <end position="378"/>
    </location>
</feature>
<evidence type="ECO:0000256" key="3">
    <source>
        <dbReference type="ARBA" id="ARBA00022448"/>
    </source>
</evidence>
<feature type="transmembrane region" description="Helical" evidence="8">
    <location>
        <begin position="35"/>
        <end position="55"/>
    </location>
</feature>
<feature type="transmembrane region" description="Helical" evidence="8">
    <location>
        <begin position="459"/>
        <end position="477"/>
    </location>
</feature>
<evidence type="ECO:0000256" key="4">
    <source>
        <dbReference type="ARBA" id="ARBA00022692"/>
    </source>
</evidence>
<dbReference type="AlphaFoldDB" id="A0A5D0MHL0"/>
<comment type="similarity">
    <text evidence="2 7">Belongs to the sodium:solute symporter (SSF) (TC 2.A.21) family.</text>
</comment>
<dbReference type="Pfam" id="PF00474">
    <property type="entry name" value="SSF"/>
    <property type="match status" value="1"/>
</dbReference>
<dbReference type="Proteomes" id="UP000324143">
    <property type="component" value="Unassembled WGS sequence"/>
</dbReference>
<evidence type="ECO:0000256" key="6">
    <source>
        <dbReference type="ARBA" id="ARBA00023136"/>
    </source>
</evidence>
<evidence type="ECO:0000256" key="7">
    <source>
        <dbReference type="RuleBase" id="RU362091"/>
    </source>
</evidence>
<dbReference type="InterPro" id="IPR038377">
    <property type="entry name" value="Na/Glc_symporter_sf"/>
</dbReference>
<protein>
    <submittedName>
        <fullName evidence="9">Sodium:solute symporter family protein</fullName>
    </submittedName>
</protein>
<name>A0A5D0MHL0_9BACT</name>
<dbReference type="Gene3D" id="1.20.1730.10">
    <property type="entry name" value="Sodium/glucose cotransporter"/>
    <property type="match status" value="1"/>
</dbReference>
<dbReference type="CDD" id="cd10322">
    <property type="entry name" value="SLC5sbd"/>
    <property type="match status" value="1"/>
</dbReference>
<feature type="transmembrane region" description="Helical" evidence="8">
    <location>
        <begin position="399"/>
        <end position="421"/>
    </location>
</feature>
<feature type="transmembrane region" description="Helical" evidence="8">
    <location>
        <begin position="200"/>
        <end position="218"/>
    </location>
</feature>
<feature type="transmembrane region" description="Helical" evidence="8">
    <location>
        <begin position="297"/>
        <end position="318"/>
    </location>
</feature>
<evidence type="ECO:0000313" key="9">
    <source>
        <dbReference type="EMBL" id="TYB31103.1"/>
    </source>
</evidence>
<dbReference type="GO" id="GO:0005886">
    <property type="term" value="C:plasma membrane"/>
    <property type="evidence" value="ECO:0007669"/>
    <property type="project" value="TreeGrafter"/>
</dbReference>
<reference evidence="9" key="1">
    <citation type="submission" date="2019-08" db="EMBL/GenBank/DDBJ databases">
        <title>Genomic characterization of a novel candidate phylum (ARYD3) from a high temperature, high salinity tertiary oil reservoir in north central Oklahoma, USA.</title>
        <authorList>
            <person name="Youssef N.H."/>
            <person name="Yadav A."/>
            <person name="Elshahed M.S."/>
        </authorList>
    </citation>
    <scope>NUCLEOTIDE SEQUENCE [LARGE SCALE GENOMIC DNA]</scope>
    <source>
        <strain evidence="9">ARYD3</strain>
    </source>
</reference>
<evidence type="ECO:0000256" key="1">
    <source>
        <dbReference type="ARBA" id="ARBA00004141"/>
    </source>
</evidence>
<feature type="transmembrane region" description="Helical" evidence="8">
    <location>
        <begin position="116"/>
        <end position="136"/>
    </location>
</feature>
<dbReference type="InterPro" id="IPR050277">
    <property type="entry name" value="Sodium:Solute_Symporter"/>
</dbReference>
<comment type="subcellular location">
    <subcellularLocation>
        <location evidence="1">Membrane</location>
        <topology evidence="1">Multi-pass membrane protein</topology>
    </subcellularLocation>
</comment>
<dbReference type="GO" id="GO:0022857">
    <property type="term" value="F:transmembrane transporter activity"/>
    <property type="evidence" value="ECO:0007669"/>
    <property type="project" value="InterPro"/>
</dbReference>
<evidence type="ECO:0000256" key="2">
    <source>
        <dbReference type="ARBA" id="ARBA00006434"/>
    </source>
</evidence>
<keyword evidence="3" id="KW-0813">Transport</keyword>
<evidence type="ECO:0000313" key="10">
    <source>
        <dbReference type="Proteomes" id="UP000324143"/>
    </source>
</evidence>
<evidence type="ECO:0000256" key="5">
    <source>
        <dbReference type="ARBA" id="ARBA00022989"/>
    </source>
</evidence>
<accession>A0A5D0MHL0</accession>
<dbReference type="PANTHER" id="PTHR48086:SF7">
    <property type="entry name" value="SODIUM-SOLUTE SYMPORTER-RELATED"/>
    <property type="match status" value="1"/>
</dbReference>
<feature type="transmembrane region" description="Helical" evidence="8">
    <location>
        <begin position="6"/>
        <end position="23"/>
    </location>
</feature>
<evidence type="ECO:0000256" key="8">
    <source>
        <dbReference type="SAM" id="Phobius"/>
    </source>
</evidence>
<dbReference type="EMBL" id="VSIX01000056">
    <property type="protein sequence ID" value="TYB31103.1"/>
    <property type="molecule type" value="Genomic_DNA"/>
</dbReference>
<proteinExistence type="inferred from homology"/>
<dbReference type="PROSITE" id="PS50283">
    <property type="entry name" value="NA_SOLUT_SYMP_3"/>
    <property type="match status" value="1"/>
</dbReference>
<comment type="caution">
    <text evidence="9">The sequence shown here is derived from an EMBL/GenBank/DDBJ whole genome shotgun (WGS) entry which is preliminary data.</text>
</comment>
<dbReference type="InterPro" id="IPR001734">
    <property type="entry name" value="Na/solute_symporter"/>
</dbReference>
<gene>
    <name evidence="9" type="ORF">FXF47_05985</name>
</gene>
<feature type="transmembrane region" description="Helical" evidence="8">
    <location>
        <begin position="427"/>
        <end position="447"/>
    </location>
</feature>
<feature type="transmembrane region" description="Helical" evidence="8">
    <location>
        <begin position="263"/>
        <end position="285"/>
    </location>
</feature>
<feature type="transmembrane region" description="Helical" evidence="8">
    <location>
        <begin position="75"/>
        <end position="96"/>
    </location>
</feature>
<organism evidence="9 10">
    <name type="scientific">Candidatus Mcinerneyibacterium aminivorans</name>
    <dbReference type="NCBI Taxonomy" id="2703815"/>
    <lineage>
        <taxon>Bacteria</taxon>
        <taxon>Candidatus Macinerneyibacteriota</taxon>
        <taxon>Candidatus Mcinerneyibacteria</taxon>
        <taxon>Candidatus Mcinerneyibacteriales</taxon>
        <taxon>Candidatus Mcinerneyibacteriaceae</taxon>
        <taxon>Candidatus Mcinerneyibacterium</taxon>
    </lineage>
</organism>
<keyword evidence="4 8" id="KW-0812">Transmembrane</keyword>
<keyword evidence="6 8" id="KW-0472">Membrane</keyword>
<sequence length="518" mass="55835">MHFVELGVIIGYFVLLAVVGKIMKKFVSDSSADFLIAGRNMGVVLVTVAVVGEWLGGMSTIGTSEKAFSSGFFPLWYNVSTAVGMFLFGLTIAKIYRENNVHTVGEMLEKMYNKKVRVVASLAFVVAFIILSYLQLQAIGSLVSQLFGGILRDFSAGLASFFHFNSILFSPYSIAIIISGIFVIFYVYEGGMKSIAFTNLMHIILLFSTLIVVFILVLKHVGGYSGLFETLQNQFVSEGQTAQKANAMVSSFKNPFSEGIGKMIAWLFGGILAGFASQASIQPIFAAKNINTAKKGAMFSAILIAPLGILVSTIGMAVRSGAIANLDKLSSPKEAFPFLLMNADFLPPWLAGLAAAGILAAILSTVAPVMFAVSTILVKDFYHLIINQDATDKQLLKMSKAMTIVVGIVSIPMAIFIRGAILEAAYITYGIRGAAAIVVILGLLLGYQKIKETWVTPKAAITAIVASTVGILIFVLNKEAITNFIGFEVDKVYVALVFSLLSIFLVTPFTKKKKKKEA</sequence>
<keyword evidence="10" id="KW-1185">Reference proteome</keyword>
<dbReference type="PANTHER" id="PTHR48086">
    <property type="entry name" value="SODIUM/PROLINE SYMPORTER-RELATED"/>
    <property type="match status" value="1"/>
</dbReference>
<keyword evidence="5 8" id="KW-1133">Transmembrane helix</keyword>
<feature type="transmembrane region" description="Helical" evidence="8">
    <location>
        <begin position="492"/>
        <end position="510"/>
    </location>
</feature>
<feature type="transmembrane region" description="Helical" evidence="8">
    <location>
        <begin position="167"/>
        <end position="188"/>
    </location>
</feature>